<proteinExistence type="predicted"/>
<evidence type="ECO:0000256" key="1">
    <source>
        <dbReference type="SAM" id="Phobius"/>
    </source>
</evidence>
<accession>A0ABU9L1E8</accession>
<organism evidence="2 3">
    <name type="scientific">Lutimonas vermicola</name>
    <dbReference type="NCBI Taxonomy" id="414288"/>
    <lineage>
        <taxon>Bacteria</taxon>
        <taxon>Pseudomonadati</taxon>
        <taxon>Bacteroidota</taxon>
        <taxon>Flavobacteriia</taxon>
        <taxon>Flavobacteriales</taxon>
        <taxon>Flavobacteriaceae</taxon>
        <taxon>Lutimonas</taxon>
    </lineage>
</organism>
<sequence>MADDNKPWKYVRYAIGEIVLVVIGILIALQVNNWNEKRKFDKEGIEIKQELYDEFSDNRVVLAERIKSLESANEHIEALFYYMDSPIEIVQTVNMDSIIGFSLKYGNFNPSNSTIQELIGSGRLNLISNKSLKKNLYQWLQLLKDADEDFKNQDQQASTLLIPYLYKRVSMRNINHYGGIRTDQKSTLFTGDYDVIFNDLEFENLYEGKLFWNRTLLNHYKNLDTLASEIMKQSNGL</sequence>
<keyword evidence="1" id="KW-0472">Membrane</keyword>
<gene>
    <name evidence="2" type="ORF">AABB81_02890</name>
</gene>
<feature type="transmembrane region" description="Helical" evidence="1">
    <location>
        <begin position="12"/>
        <end position="32"/>
    </location>
</feature>
<dbReference type="InterPro" id="IPR045749">
    <property type="entry name" value="DUF6090"/>
</dbReference>
<comment type="caution">
    <text evidence="2">The sequence shown here is derived from an EMBL/GenBank/DDBJ whole genome shotgun (WGS) entry which is preliminary data.</text>
</comment>
<keyword evidence="1" id="KW-0812">Transmembrane</keyword>
<name>A0ABU9L1E8_9FLAO</name>
<dbReference type="RefSeq" id="WP_342158471.1">
    <property type="nucleotide sequence ID" value="NZ_JBCDNA010000001.1"/>
</dbReference>
<dbReference type="EMBL" id="JBCDNA010000001">
    <property type="protein sequence ID" value="MEL4454825.1"/>
    <property type="molecule type" value="Genomic_DNA"/>
</dbReference>
<dbReference type="Proteomes" id="UP001474120">
    <property type="component" value="Unassembled WGS sequence"/>
</dbReference>
<protein>
    <submittedName>
        <fullName evidence="2">DUF6090 family protein</fullName>
    </submittedName>
</protein>
<evidence type="ECO:0000313" key="3">
    <source>
        <dbReference type="Proteomes" id="UP001474120"/>
    </source>
</evidence>
<reference evidence="2 3" key="1">
    <citation type="submission" date="2024-04" db="EMBL/GenBank/DDBJ databases">
        <title>whole genome sequencing of Lutimonas vermicola strain IMCC1616.</title>
        <authorList>
            <person name="Bae S.S."/>
        </authorList>
    </citation>
    <scope>NUCLEOTIDE SEQUENCE [LARGE SCALE GENOMIC DNA]</scope>
    <source>
        <strain evidence="2 3">IMCC1616</strain>
    </source>
</reference>
<evidence type="ECO:0000313" key="2">
    <source>
        <dbReference type="EMBL" id="MEL4454825.1"/>
    </source>
</evidence>
<dbReference type="Pfam" id="PF19578">
    <property type="entry name" value="DUF6090"/>
    <property type="match status" value="1"/>
</dbReference>
<keyword evidence="3" id="KW-1185">Reference proteome</keyword>
<keyword evidence="1" id="KW-1133">Transmembrane helix</keyword>